<dbReference type="CDD" id="cd00293">
    <property type="entry name" value="USP-like"/>
    <property type="match status" value="2"/>
</dbReference>
<sequence length="298" mass="32123">MHDLRTILAATDLSALARHAVARASLIAAESGARLSLQHVVNVGAFDALRHLLDADSKNLEQKLLDEVRGEVQTLAGEIGQRHGVSPDVHLVVGSVQREIGSHADAIDADLLVLGARGAGFVRELLVGSTTERVLRTSRRPLLVVKQMAHETYRRVLLPVDFSARSVEALTLAQAVAPQAEYVLLHAFEVPFEGKLRYAGVEESELASLRVHAKRDATAKMNELVAASGVDEHRVRRLVIHGEATMQILAQEQEQDCDLIVIGKRGVGLVEELLLGSVTKHVLAQSATDVLVIDGSAA</sequence>
<evidence type="ECO:0000256" key="3">
    <source>
        <dbReference type="ARBA" id="ARBA00022840"/>
    </source>
</evidence>
<evidence type="ECO:0000256" key="2">
    <source>
        <dbReference type="ARBA" id="ARBA00022741"/>
    </source>
</evidence>
<dbReference type="InterPro" id="IPR006016">
    <property type="entry name" value="UspA"/>
</dbReference>
<dbReference type="Gene3D" id="3.40.50.620">
    <property type="entry name" value="HUPs"/>
    <property type="match status" value="2"/>
</dbReference>
<feature type="domain" description="UspA" evidence="4">
    <location>
        <begin position="153"/>
        <end position="293"/>
    </location>
</feature>
<proteinExistence type="inferred from homology"/>
<dbReference type="PRINTS" id="PR01438">
    <property type="entry name" value="UNVRSLSTRESS"/>
</dbReference>
<evidence type="ECO:0000313" key="5">
    <source>
        <dbReference type="EMBL" id="OYD53897.1"/>
    </source>
</evidence>
<dbReference type="Pfam" id="PF00582">
    <property type="entry name" value="Usp"/>
    <property type="match status" value="2"/>
</dbReference>
<gene>
    <name evidence="5" type="ORF">CGK74_09965</name>
</gene>
<dbReference type="AlphaFoldDB" id="A0A235EZB2"/>
<dbReference type="SUPFAM" id="SSF52402">
    <property type="entry name" value="Adenine nucleotide alpha hydrolases-like"/>
    <property type="match status" value="2"/>
</dbReference>
<accession>A0A235EZB2</accession>
<keyword evidence="3" id="KW-0067">ATP-binding</keyword>
<evidence type="ECO:0000259" key="4">
    <source>
        <dbReference type="Pfam" id="PF00582"/>
    </source>
</evidence>
<dbReference type="RefSeq" id="WP_094268342.1">
    <property type="nucleotide sequence ID" value="NZ_NOIH01000010.1"/>
</dbReference>
<organism evidence="5 6">
    <name type="scientific">Thauera propionica</name>
    <dbReference type="NCBI Taxonomy" id="2019431"/>
    <lineage>
        <taxon>Bacteria</taxon>
        <taxon>Pseudomonadati</taxon>
        <taxon>Pseudomonadota</taxon>
        <taxon>Betaproteobacteria</taxon>
        <taxon>Rhodocyclales</taxon>
        <taxon>Zoogloeaceae</taxon>
        <taxon>Thauera</taxon>
    </lineage>
</organism>
<dbReference type="GO" id="GO:0005524">
    <property type="term" value="F:ATP binding"/>
    <property type="evidence" value="ECO:0007669"/>
    <property type="project" value="UniProtKB-KW"/>
</dbReference>
<dbReference type="PANTHER" id="PTHR46268">
    <property type="entry name" value="STRESS RESPONSE PROTEIN NHAX"/>
    <property type="match status" value="1"/>
</dbReference>
<keyword evidence="6" id="KW-1185">Reference proteome</keyword>
<evidence type="ECO:0000313" key="6">
    <source>
        <dbReference type="Proteomes" id="UP000215181"/>
    </source>
</evidence>
<dbReference type="PANTHER" id="PTHR46268:SF27">
    <property type="entry name" value="UNIVERSAL STRESS PROTEIN RV2623"/>
    <property type="match status" value="1"/>
</dbReference>
<feature type="domain" description="UspA" evidence="4">
    <location>
        <begin position="5"/>
        <end position="146"/>
    </location>
</feature>
<name>A0A235EZB2_9RHOO</name>
<dbReference type="Proteomes" id="UP000215181">
    <property type="component" value="Unassembled WGS sequence"/>
</dbReference>
<protein>
    <submittedName>
        <fullName evidence="5">Universal stress protein</fullName>
    </submittedName>
</protein>
<dbReference type="OrthoDB" id="9792500at2"/>
<comment type="caution">
    <text evidence="5">The sequence shown here is derived from an EMBL/GenBank/DDBJ whole genome shotgun (WGS) entry which is preliminary data.</text>
</comment>
<keyword evidence="2" id="KW-0547">Nucleotide-binding</keyword>
<evidence type="ECO:0000256" key="1">
    <source>
        <dbReference type="ARBA" id="ARBA00008791"/>
    </source>
</evidence>
<dbReference type="InterPro" id="IPR006015">
    <property type="entry name" value="Universal_stress_UspA"/>
</dbReference>
<dbReference type="InterPro" id="IPR014729">
    <property type="entry name" value="Rossmann-like_a/b/a_fold"/>
</dbReference>
<dbReference type="EMBL" id="NOIH01000010">
    <property type="protein sequence ID" value="OYD53897.1"/>
    <property type="molecule type" value="Genomic_DNA"/>
</dbReference>
<comment type="similarity">
    <text evidence="1">Belongs to the universal stress protein A family.</text>
</comment>
<reference evidence="5 6" key="1">
    <citation type="submission" date="2017-07" db="EMBL/GenBank/DDBJ databases">
        <title>Thauera sp. KNDSS-Mac4 genome sequence and assembly.</title>
        <authorList>
            <person name="Mayilraj S."/>
        </authorList>
    </citation>
    <scope>NUCLEOTIDE SEQUENCE [LARGE SCALE GENOMIC DNA]</scope>
    <source>
        <strain evidence="5 6">KNDSS-Mac4</strain>
    </source>
</reference>